<dbReference type="Proteomes" id="UP000015520">
    <property type="component" value="Unassembled WGS sequence"/>
</dbReference>
<sequence>MNENKKLQGLLVIKSILINKYVYLGLKYSLYYHQMNRLEKLEYFYYNNGVIK</sequence>
<gene>
    <name evidence="1" type="ORF">M947_06465</name>
</gene>
<evidence type="ECO:0000313" key="1">
    <source>
        <dbReference type="EMBL" id="EQB39633.1"/>
    </source>
</evidence>
<dbReference type="AlphaFoldDB" id="T0L1K5"/>
<evidence type="ECO:0000313" key="2">
    <source>
        <dbReference type="Proteomes" id="UP000015520"/>
    </source>
</evidence>
<dbReference type="STRING" id="1172190.M947_06465"/>
<keyword evidence="2" id="KW-1185">Reference proteome</keyword>
<protein>
    <submittedName>
        <fullName evidence="1">Uncharacterized protein</fullName>
    </submittedName>
</protein>
<organism evidence="1 2">
    <name type="scientific">Sulfurimonas hongkongensis</name>
    <dbReference type="NCBI Taxonomy" id="1172190"/>
    <lineage>
        <taxon>Bacteria</taxon>
        <taxon>Pseudomonadati</taxon>
        <taxon>Campylobacterota</taxon>
        <taxon>Epsilonproteobacteria</taxon>
        <taxon>Campylobacterales</taxon>
        <taxon>Sulfurimonadaceae</taxon>
        <taxon>Sulfurimonas</taxon>
    </lineage>
</organism>
<accession>T0L1K5</accession>
<dbReference type="EMBL" id="AUPZ01000007">
    <property type="protein sequence ID" value="EQB39633.1"/>
    <property type="molecule type" value="Genomic_DNA"/>
</dbReference>
<name>T0L1K5_9BACT</name>
<reference evidence="1 2" key="1">
    <citation type="submission" date="2013-07" db="EMBL/GenBank/DDBJ databases">
        <title>Sulfurimonas hongkongensis AST-10 Genome Sequencing.</title>
        <authorList>
            <person name="Cai L."/>
            <person name="Zhang T."/>
        </authorList>
    </citation>
    <scope>NUCLEOTIDE SEQUENCE [LARGE SCALE GENOMIC DNA]</scope>
    <source>
        <strain evidence="1 2">AST-10</strain>
    </source>
</reference>
<proteinExistence type="predicted"/>
<comment type="caution">
    <text evidence="1">The sequence shown here is derived from an EMBL/GenBank/DDBJ whole genome shotgun (WGS) entry which is preliminary data.</text>
</comment>